<feature type="transmembrane region" description="Helical" evidence="1">
    <location>
        <begin position="114"/>
        <end position="134"/>
    </location>
</feature>
<feature type="transmembrane region" description="Helical" evidence="1">
    <location>
        <begin position="28"/>
        <end position="49"/>
    </location>
</feature>
<proteinExistence type="predicted"/>
<sequence length="148" mass="15531">MSKLTFVRWTKYGGSGEKMFKKGAVGAGLVRGFSVMLAVFFMLGFVVAVTSQPVYNFSTAILVTFLAAAMLGAIKAGAVAGIRGWQHGGMTGVIFGMLLALMGFALGLPICDPVLITAAMGALGIIGGIIGVNLPRSKRRLLRRNAFM</sequence>
<protein>
    <recommendedName>
        <fullName evidence="4">TIGR04086 family membrane protein</fullName>
    </recommendedName>
</protein>
<keyword evidence="1" id="KW-1133">Transmembrane helix</keyword>
<feature type="transmembrane region" description="Helical" evidence="1">
    <location>
        <begin position="55"/>
        <end position="76"/>
    </location>
</feature>
<organism evidence="2 3">
    <name type="scientific">Desulfotomaculum nigrificans (strain DSM 14880 / VKM B-2319 / CO-1-SRB)</name>
    <name type="common">Desulfotomaculum carboxydivorans</name>
    <dbReference type="NCBI Taxonomy" id="868595"/>
    <lineage>
        <taxon>Bacteria</taxon>
        <taxon>Bacillati</taxon>
        <taxon>Bacillota</taxon>
        <taxon>Clostridia</taxon>
        <taxon>Eubacteriales</taxon>
        <taxon>Desulfotomaculaceae</taxon>
        <taxon>Desulfotomaculum</taxon>
    </lineage>
</organism>
<dbReference type="AlphaFoldDB" id="F6B8L2"/>
<evidence type="ECO:0000313" key="3">
    <source>
        <dbReference type="Proteomes" id="UP000009226"/>
    </source>
</evidence>
<dbReference type="STRING" id="868595.Desca_0699"/>
<dbReference type="HOGENOM" id="CLU_1692682_0_0_9"/>
<keyword evidence="3" id="KW-1185">Reference proteome</keyword>
<reference evidence="2 3" key="1">
    <citation type="submission" date="2011-05" db="EMBL/GenBank/DDBJ databases">
        <title>Complete sequence of Desulfotomaculum carboxydivorans CO-1-SRB.</title>
        <authorList>
            <consortium name="US DOE Joint Genome Institute"/>
            <person name="Lucas S."/>
            <person name="Han J."/>
            <person name="Lapidus A."/>
            <person name="Cheng J.-F."/>
            <person name="Goodwin L."/>
            <person name="Pitluck S."/>
            <person name="Peters L."/>
            <person name="Mikhailova N."/>
            <person name="Lu M."/>
            <person name="Han C."/>
            <person name="Tapia R."/>
            <person name="Land M."/>
            <person name="Hauser L."/>
            <person name="Kyrpides N."/>
            <person name="Ivanova N."/>
            <person name="Pagani I."/>
            <person name="Stams A."/>
            <person name="Plugge C."/>
            <person name="Muyzer G."/>
            <person name="Kuever J."/>
            <person name="Parshina S."/>
            <person name="Ivanova A."/>
            <person name="Nazina T."/>
            <person name="Woyke T."/>
        </authorList>
    </citation>
    <scope>NUCLEOTIDE SEQUENCE [LARGE SCALE GENOMIC DNA]</scope>
    <source>
        <strain evidence="3">DSM 14880 / VKM B-2319 / CO-1-SRB</strain>
    </source>
</reference>
<dbReference type="NCBIfam" id="TIGR04086">
    <property type="entry name" value="TIGR04086_membr"/>
    <property type="match status" value="1"/>
</dbReference>
<keyword evidence="1" id="KW-0472">Membrane</keyword>
<evidence type="ECO:0008006" key="4">
    <source>
        <dbReference type="Google" id="ProtNLM"/>
    </source>
</evidence>
<keyword evidence="1" id="KW-0812">Transmembrane</keyword>
<gene>
    <name evidence="2" type="ordered locus">Desca_0699</name>
</gene>
<dbReference type="KEGG" id="dca:Desca_0699"/>
<accession>F6B8L2</accession>
<dbReference type="RefSeq" id="WP_013809795.1">
    <property type="nucleotide sequence ID" value="NC_015565.1"/>
</dbReference>
<name>F6B8L2_DESCC</name>
<dbReference type="EMBL" id="CP002736">
    <property type="protein sequence ID" value="AEF93584.1"/>
    <property type="molecule type" value="Genomic_DNA"/>
</dbReference>
<evidence type="ECO:0000256" key="1">
    <source>
        <dbReference type="SAM" id="Phobius"/>
    </source>
</evidence>
<dbReference type="Pfam" id="PF12670">
    <property type="entry name" value="DUF3792"/>
    <property type="match status" value="1"/>
</dbReference>
<evidence type="ECO:0000313" key="2">
    <source>
        <dbReference type="EMBL" id="AEF93584.1"/>
    </source>
</evidence>
<feature type="transmembrane region" description="Helical" evidence="1">
    <location>
        <begin position="88"/>
        <end position="108"/>
    </location>
</feature>
<dbReference type="Proteomes" id="UP000009226">
    <property type="component" value="Chromosome"/>
</dbReference>
<dbReference type="InterPro" id="IPR023804">
    <property type="entry name" value="DUF3792_TM"/>
</dbReference>